<evidence type="ECO:0000256" key="12">
    <source>
        <dbReference type="SAM" id="Coils"/>
    </source>
</evidence>
<keyword evidence="8" id="KW-0406">Ion transport</keyword>
<dbReference type="Pfam" id="PF05794">
    <property type="entry name" value="Tcp11"/>
    <property type="match status" value="1"/>
</dbReference>
<dbReference type="GO" id="GO:0015986">
    <property type="term" value="P:proton motive force-driven ATP synthesis"/>
    <property type="evidence" value="ECO:0007669"/>
    <property type="project" value="InterPro"/>
</dbReference>
<evidence type="ECO:0000256" key="5">
    <source>
        <dbReference type="ARBA" id="ARBA00022547"/>
    </source>
</evidence>
<comment type="subcellular location">
    <subcellularLocation>
        <location evidence="1">Mitochondrion inner membrane</location>
    </subcellularLocation>
</comment>
<evidence type="ECO:0000256" key="9">
    <source>
        <dbReference type="ARBA" id="ARBA00023128"/>
    </source>
</evidence>
<evidence type="ECO:0000256" key="4">
    <source>
        <dbReference type="ARBA" id="ARBA00022448"/>
    </source>
</evidence>
<keyword evidence="7" id="KW-0999">Mitochondrion inner membrane</keyword>
<dbReference type="AlphaFoldDB" id="A0A2A2LE50"/>
<feature type="region of interest" description="Disordered" evidence="13">
    <location>
        <begin position="1"/>
        <end position="38"/>
    </location>
</feature>
<keyword evidence="6" id="KW-0375">Hydrogen ion transport</keyword>
<organism evidence="14 15">
    <name type="scientific">Diploscapter pachys</name>
    <dbReference type="NCBI Taxonomy" id="2018661"/>
    <lineage>
        <taxon>Eukaryota</taxon>
        <taxon>Metazoa</taxon>
        <taxon>Ecdysozoa</taxon>
        <taxon>Nematoda</taxon>
        <taxon>Chromadorea</taxon>
        <taxon>Rhabditida</taxon>
        <taxon>Rhabditina</taxon>
        <taxon>Rhabditomorpha</taxon>
        <taxon>Rhabditoidea</taxon>
        <taxon>Rhabditidae</taxon>
        <taxon>Diploscapter</taxon>
    </lineage>
</organism>
<accession>A0A2A2LE50</accession>
<keyword evidence="5" id="KW-0138">CF(0)</keyword>
<feature type="region of interest" description="Disordered" evidence="13">
    <location>
        <begin position="271"/>
        <end position="301"/>
    </location>
</feature>
<evidence type="ECO:0000256" key="7">
    <source>
        <dbReference type="ARBA" id="ARBA00022792"/>
    </source>
</evidence>
<dbReference type="GO" id="GO:0015078">
    <property type="term" value="F:proton transmembrane transporter activity"/>
    <property type="evidence" value="ECO:0007669"/>
    <property type="project" value="InterPro"/>
</dbReference>
<dbReference type="STRING" id="2018661.A0A2A2LE50"/>
<dbReference type="PANTHER" id="PTHR12832">
    <property type="entry name" value="TESTIS-SPECIFIC PROTEIN PBS13 T-COMPLEX 11"/>
    <property type="match status" value="1"/>
</dbReference>
<name>A0A2A2LE50_9BILA</name>
<dbReference type="GO" id="GO:0045259">
    <property type="term" value="C:proton-transporting ATP synthase complex"/>
    <property type="evidence" value="ECO:0007669"/>
    <property type="project" value="UniProtKB-KW"/>
</dbReference>
<evidence type="ECO:0000256" key="13">
    <source>
        <dbReference type="SAM" id="MobiDB-lite"/>
    </source>
</evidence>
<dbReference type="PANTHER" id="PTHR12832:SF11">
    <property type="entry name" value="LD23868P"/>
    <property type="match status" value="1"/>
</dbReference>
<evidence type="ECO:0000256" key="2">
    <source>
        <dbReference type="ARBA" id="ARBA00007333"/>
    </source>
</evidence>
<feature type="compositionally biased region" description="Basic and acidic residues" evidence="13">
    <location>
        <begin position="1"/>
        <end position="19"/>
    </location>
</feature>
<keyword evidence="9" id="KW-0496">Mitochondrion</keyword>
<comment type="similarity">
    <text evidence="3">Belongs to the TCP11 family.</text>
</comment>
<dbReference type="InterPro" id="IPR008862">
    <property type="entry name" value="Tcp11"/>
</dbReference>
<sequence>MSDQKDEEKRDSKKRKWDESDPIDVPGTSARTPSPGLPLWVAGGSPAKHVTGEELLKMSAALDNLSIIHEIAIDPNFKIPEKPANPIEAAVRENFYKAFYDVLEADLQKEPPVYKHAFNLLLEMKQIIANDILNERQVRMKAEIESTLNEEKLRDKLEQDAFDVLEVSQYVLNVLGRLCAPARDQVVEKLKRETEIVPLIKGIFELIELIKTDLANYELSVNREAIEEYSAKLEFDDFNKMLKNNPFGADQTKTWIKASYNRLNTVVDEQRAHENGLPGKRTKPDEPSTSTGDSGSEGRKMSDLLNDVTSTGYIILVEKLLVEIFPETLLLDRPQIAALAEKFLQMEIVCTLVFVTCNAAGKRISELPDFKRELKNRLVIISNDIDDKNLSNQLDALAEECAKQVRERAETEEEKQVLEGLKQQLTGIENEQHKVRTLVHNRISEFVCEMLRHPISVPRRLLPGLSVIQSELGAFMSRAFRMAYPRHPNAVVVAPPTVTISPLIRAGRYAALGLGIIYGFFRLRHYCEYHADIRDWEHEKAVAKAEEAAKQKKWADKDGTRYLLKMMNIPFQDGVSMLGMEDLFRED</sequence>
<dbReference type="InterPro" id="IPR008386">
    <property type="entry name" value="ATP_synth_F0_esu_mt"/>
</dbReference>
<comment type="similarity">
    <text evidence="2">Belongs to the ATPase e subunit family.</text>
</comment>
<evidence type="ECO:0000256" key="10">
    <source>
        <dbReference type="ARBA" id="ARBA00023136"/>
    </source>
</evidence>
<gene>
    <name evidence="14" type="ORF">WR25_09285</name>
</gene>
<proteinExistence type="inferred from homology"/>
<dbReference type="GO" id="GO:0005743">
    <property type="term" value="C:mitochondrial inner membrane"/>
    <property type="evidence" value="ECO:0007669"/>
    <property type="project" value="UniProtKB-SubCell"/>
</dbReference>
<evidence type="ECO:0000313" key="15">
    <source>
        <dbReference type="Proteomes" id="UP000218231"/>
    </source>
</evidence>
<evidence type="ECO:0000313" key="14">
    <source>
        <dbReference type="EMBL" id="PAV84449.1"/>
    </source>
</evidence>
<keyword evidence="12" id="KW-0175">Coiled coil</keyword>
<dbReference type="GO" id="GO:0007165">
    <property type="term" value="P:signal transduction"/>
    <property type="evidence" value="ECO:0007669"/>
    <property type="project" value="TreeGrafter"/>
</dbReference>
<keyword evidence="4" id="KW-0813">Transport</keyword>
<reference evidence="14 15" key="1">
    <citation type="journal article" date="2017" name="Curr. Biol.">
        <title>Genome architecture and evolution of a unichromosomal asexual nematode.</title>
        <authorList>
            <person name="Fradin H."/>
            <person name="Zegar C."/>
            <person name="Gutwein M."/>
            <person name="Lucas J."/>
            <person name="Kovtun M."/>
            <person name="Corcoran D."/>
            <person name="Baugh L.R."/>
            <person name="Kiontke K."/>
            <person name="Gunsalus K."/>
            <person name="Fitch D.H."/>
            <person name="Piano F."/>
        </authorList>
    </citation>
    <scope>NUCLEOTIDE SEQUENCE [LARGE SCALE GENOMIC DNA]</scope>
    <source>
        <strain evidence="14">PF1309</strain>
    </source>
</reference>
<keyword evidence="11" id="KW-0066">ATP synthesis</keyword>
<evidence type="ECO:0000256" key="1">
    <source>
        <dbReference type="ARBA" id="ARBA00004273"/>
    </source>
</evidence>
<dbReference type="OrthoDB" id="276323at2759"/>
<evidence type="ECO:0000256" key="3">
    <source>
        <dbReference type="ARBA" id="ARBA00010954"/>
    </source>
</evidence>
<feature type="coiled-coil region" evidence="12">
    <location>
        <begin position="387"/>
        <end position="431"/>
    </location>
</feature>
<evidence type="ECO:0000256" key="11">
    <source>
        <dbReference type="ARBA" id="ARBA00023310"/>
    </source>
</evidence>
<keyword evidence="15" id="KW-1185">Reference proteome</keyword>
<evidence type="ECO:0000256" key="8">
    <source>
        <dbReference type="ARBA" id="ARBA00023065"/>
    </source>
</evidence>
<protein>
    <submittedName>
        <fullName evidence="14">Uncharacterized protein</fullName>
    </submittedName>
</protein>
<evidence type="ECO:0000256" key="6">
    <source>
        <dbReference type="ARBA" id="ARBA00022781"/>
    </source>
</evidence>
<dbReference type="EMBL" id="LIAE01006847">
    <property type="protein sequence ID" value="PAV84449.1"/>
    <property type="molecule type" value="Genomic_DNA"/>
</dbReference>
<dbReference type="Proteomes" id="UP000218231">
    <property type="component" value="Unassembled WGS sequence"/>
</dbReference>
<keyword evidence="10" id="KW-0472">Membrane</keyword>
<comment type="caution">
    <text evidence="14">The sequence shown here is derived from an EMBL/GenBank/DDBJ whole genome shotgun (WGS) entry which is preliminary data.</text>
</comment>
<dbReference type="Pfam" id="PF05680">
    <property type="entry name" value="ATP-synt_E"/>
    <property type="match status" value="1"/>
</dbReference>